<name>A0A5C6P046_9TELE</name>
<dbReference type="Proteomes" id="UP000324091">
    <property type="component" value="Chromosome 15"/>
</dbReference>
<sequence length="67" mass="7334">MWLHVRPGGSLLLCLLLQACLAPPLAAWDADLELLDLVEEIPQTFYQFLSVAQHVGAFLAEATNADI</sequence>
<feature type="chain" id="PRO_5022841993" evidence="1">
    <location>
        <begin position="28"/>
        <end position="67"/>
    </location>
</feature>
<reference evidence="2 3" key="1">
    <citation type="submission" date="2019-04" db="EMBL/GenBank/DDBJ databases">
        <title>Chromosome genome assembly for Takifugu flavidus.</title>
        <authorList>
            <person name="Xiao S."/>
        </authorList>
    </citation>
    <scope>NUCLEOTIDE SEQUENCE [LARGE SCALE GENOMIC DNA]</scope>
    <source>
        <strain evidence="2">HTHZ2018</strain>
        <tissue evidence="2">Muscle</tissue>
    </source>
</reference>
<dbReference type="AlphaFoldDB" id="A0A5C6P046"/>
<feature type="signal peptide" evidence="1">
    <location>
        <begin position="1"/>
        <end position="27"/>
    </location>
</feature>
<proteinExistence type="predicted"/>
<evidence type="ECO:0000313" key="2">
    <source>
        <dbReference type="EMBL" id="TWW73124.1"/>
    </source>
</evidence>
<gene>
    <name evidence="2" type="ORF">D4764_15G0005180</name>
</gene>
<comment type="caution">
    <text evidence="2">The sequence shown here is derived from an EMBL/GenBank/DDBJ whole genome shotgun (WGS) entry which is preliminary data.</text>
</comment>
<keyword evidence="1" id="KW-0732">Signal</keyword>
<evidence type="ECO:0000256" key="1">
    <source>
        <dbReference type="SAM" id="SignalP"/>
    </source>
</evidence>
<organism evidence="2 3">
    <name type="scientific">Takifugu flavidus</name>
    <name type="common">sansaifugu</name>
    <dbReference type="NCBI Taxonomy" id="433684"/>
    <lineage>
        <taxon>Eukaryota</taxon>
        <taxon>Metazoa</taxon>
        <taxon>Chordata</taxon>
        <taxon>Craniata</taxon>
        <taxon>Vertebrata</taxon>
        <taxon>Euteleostomi</taxon>
        <taxon>Actinopterygii</taxon>
        <taxon>Neopterygii</taxon>
        <taxon>Teleostei</taxon>
        <taxon>Neoteleostei</taxon>
        <taxon>Acanthomorphata</taxon>
        <taxon>Eupercaria</taxon>
        <taxon>Tetraodontiformes</taxon>
        <taxon>Tetradontoidea</taxon>
        <taxon>Tetraodontidae</taxon>
        <taxon>Takifugu</taxon>
    </lineage>
</organism>
<keyword evidence="3" id="KW-1185">Reference proteome</keyword>
<evidence type="ECO:0000313" key="3">
    <source>
        <dbReference type="Proteomes" id="UP000324091"/>
    </source>
</evidence>
<dbReference type="EMBL" id="RHFK02000007">
    <property type="protein sequence ID" value="TWW73124.1"/>
    <property type="molecule type" value="Genomic_DNA"/>
</dbReference>
<protein>
    <submittedName>
        <fullName evidence="2">Uncharacterized protein</fullName>
    </submittedName>
</protein>
<dbReference type="PROSITE" id="PS51257">
    <property type="entry name" value="PROKAR_LIPOPROTEIN"/>
    <property type="match status" value="1"/>
</dbReference>
<accession>A0A5C6P046</accession>